<dbReference type="OrthoDB" id="9888287at2"/>
<reference evidence="3" key="1">
    <citation type="submission" date="2016-10" db="EMBL/GenBank/DDBJ databases">
        <authorList>
            <person name="Varghese N."/>
            <person name="Submissions S."/>
        </authorList>
    </citation>
    <scope>NUCLEOTIDE SEQUENCE [LARGE SCALE GENOMIC DNA]</scope>
    <source>
        <strain evidence="3">DSM 19315</strain>
    </source>
</reference>
<keyword evidence="1" id="KW-1133">Transmembrane helix</keyword>
<dbReference type="STRING" id="435880.SAMN04487988_101311"/>
<evidence type="ECO:0000313" key="3">
    <source>
        <dbReference type="Proteomes" id="UP000199642"/>
    </source>
</evidence>
<dbReference type="Proteomes" id="UP000199642">
    <property type="component" value="Unassembled WGS sequence"/>
</dbReference>
<evidence type="ECO:0000256" key="1">
    <source>
        <dbReference type="SAM" id="Phobius"/>
    </source>
</evidence>
<dbReference type="RefSeq" id="WP_092788483.1">
    <property type="nucleotide sequence ID" value="NZ_FOPC01000001.1"/>
</dbReference>
<accession>A0A1I2NWM1</accession>
<organism evidence="2 3">
    <name type="scientific">Algoriphagus hitonicola</name>
    <dbReference type="NCBI Taxonomy" id="435880"/>
    <lineage>
        <taxon>Bacteria</taxon>
        <taxon>Pseudomonadati</taxon>
        <taxon>Bacteroidota</taxon>
        <taxon>Cytophagia</taxon>
        <taxon>Cytophagales</taxon>
        <taxon>Cyclobacteriaceae</taxon>
        <taxon>Algoriphagus</taxon>
    </lineage>
</organism>
<proteinExistence type="predicted"/>
<sequence length="181" mass="21334">MKDQLKVFVENFPVTPWYEEWAPTIIALIALITSLISLYWNRRDYIKSTRPFVWALSYGYIDQRTGILIPSPERVGFRVSNAPSKIVEFRIRIELENQTLFSFNEKNFVRFPDSGSEWSFTIGQADFQKIFSKSQGKENQLKRIISLDYSSLDGSKIYNYNLWQQFSVEDNQWKDFNVTAD</sequence>
<keyword evidence="1" id="KW-0472">Membrane</keyword>
<keyword evidence="3" id="KW-1185">Reference proteome</keyword>
<name>A0A1I2NWM1_9BACT</name>
<gene>
    <name evidence="2" type="ORF">SAMN04487988_101311</name>
</gene>
<feature type="transmembrane region" description="Helical" evidence="1">
    <location>
        <begin position="21"/>
        <end position="40"/>
    </location>
</feature>
<dbReference type="AlphaFoldDB" id="A0A1I2NWM1"/>
<keyword evidence="1" id="KW-0812">Transmembrane</keyword>
<protein>
    <submittedName>
        <fullName evidence="2">Uncharacterized protein</fullName>
    </submittedName>
</protein>
<evidence type="ECO:0000313" key="2">
    <source>
        <dbReference type="EMBL" id="SFG07410.1"/>
    </source>
</evidence>
<dbReference type="EMBL" id="FOPC01000001">
    <property type="protein sequence ID" value="SFG07410.1"/>
    <property type="molecule type" value="Genomic_DNA"/>
</dbReference>